<name>A0A835LB07_9MAGN</name>
<dbReference type="PANTHER" id="PTHR37611:SF4">
    <property type="entry name" value="OS06G0538400 PROTEIN"/>
    <property type="match status" value="1"/>
</dbReference>
<evidence type="ECO:0000313" key="2">
    <source>
        <dbReference type="Proteomes" id="UP000631114"/>
    </source>
</evidence>
<evidence type="ECO:0000313" key="1">
    <source>
        <dbReference type="EMBL" id="KAF9588743.1"/>
    </source>
</evidence>
<dbReference type="EMBL" id="JADFTS010000009">
    <property type="protein sequence ID" value="KAF9588743.1"/>
    <property type="molecule type" value="Genomic_DNA"/>
</dbReference>
<gene>
    <name evidence="1" type="ORF">IFM89_015180</name>
</gene>
<proteinExistence type="predicted"/>
<accession>A0A835LB07</accession>
<dbReference type="Proteomes" id="UP000631114">
    <property type="component" value="Unassembled WGS sequence"/>
</dbReference>
<dbReference type="OrthoDB" id="691231at2759"/>
<organism evidence="1 2">
    <name type="scientific">Coptis chinensis</name>
    <dbReference type="NCBI Taxonomy" id="261450"/>
    <lineage>
        <taxon>Eukaryota</taxon>
        <taxon>Viridiplantae</taxon>
        <taxon>Streptophyta</taxon>
        <taxon>Embryophyta</taxon>
        <taxon>Tracheophyta</taxon>
        <taxon>Spermatophyta</taxon>
        <taxon>Magnoliopsida</taxon>
        <taxon>Ranunculales</taxon>
        <taxon>Ranunculaceae</taxon>
        <taxon>Coptidoideae</taxon>
        <taxon>Coptis</taxon>
    </lineage>
</organism>
<comment type="caution">
    <text evidence="1">The sequence shown here is derived from an EMBL/GenBank/DDBJ whole genome shotgun (WGS) entry which is preliminary data.</text>
</comment>
<reference evidence="1 2" key="1">
    <citation type="submission" date="2020-10" db="EMBL/GenBank/DDBJ databases">
        <title>The Coptis chinensis genome and diversification of protoberbering-type alkaloids.</title>
        <authorList>
            <person name="Wang B."/>
            <person name="Shu S."/>
            <person name="Song C."/>
            <person name="Liu Y."/>
        </authorList>
    </citation>
    <scope>NUCLEOTIDE SEQUENCE [LARGE SCALE GENOMIC DNA]</scope>
    <source>
        <strain evidence="1">HL-2020</strain>
        <tissue evidence="1">Leaf</tissue>
    </source>
</reference>
<dbReference type="PANTHER" id="PTHR37611">
    <property type="entry name" value="VIRUS-SPECIFIC-SIGNALING-PATHWAY REGULATED PROTEIN-RELATED"/>
    <property type="match status" value="1"/>
</dbReference>
<keyword evidence="2" id="KW-1185">Reference proteome</keyword>
<protein>
    <submittedName>
        <fullName evidence="1">Uncharacterized protein</fullName>
    </submittedName>
</protein>
<sequence>MASMLSENVNVLPYNDLEFEGMEIIETDVFLMEKLLEESQIEDTEDERLGSVMQSLEAEINQSKDVLLESTHDCFGYSASNNIYDSLDWTDMEMASTSFTDDIGKWYAYSMENEVVGVVGFGDNNNADIALSQTCEHFGDYSQFCHADDLVYCSLWQETYDTVMYF</sequence>
<dbReference type="AlphaFoldDB" id="A0A835LB07"/>